<reference evidence="3" key="1">
    <citation type="submission" date="2016-10" db="EMBL/GenBank/DDBJ databases">
        <authorList>
            <person name="Varghese N."/>
            <person name="Submissions S."/>
        </authorList>
    </citation>
    <scope>NUCLEOTIDE SEQUENCE [LARGE SCALE GENOMIC DNA]</scope>
    <source>
        <strain evidence="3">LMG 26867</strain>
    </source>
</reference>
<accession>A0A1H1W350</accession>
<dbReference type="Proteomes" id="UP000198481">
    <property type="component" value="Chromosome I"/>
</dbReference>
<gene>
    <name evidence="2" type="ORF">SAMN05216222_2584</name>
</gene>
<dbReference type="EMBL" id="LT629762">
    <property type="protein sequence ID" value="SDS90639.1"/>
    <property type="molecule type" value="Genomic_DNA"/>
</dbReference>
<sequence length="42" mass="4729">MLLSSAPLEEGRRMTKGSGRSDCFRVGVTYGHMECLRKGRVR</sequence>
<organism evidence="2 3">
    <name type="scientific">Pseudomonas prosekii</name>
    <dbReference type="NCBI Taxonomy" id="1148509"/>
    <lineage>
        <taxon>Bacteria</taxon>
        <taxon>Pseudomonadati</taxon>
        <taxon>Pseudomonadota</taxon>
        <taxon>Gammaproteobacteria</taxon>
        <taxon>Pseudomonadales</taxon>
        <taxon>Pseudomonadaceae</taxon>
        <taxon>Pseudomonas</taxon>
    </lineage>
</organism>
<evidence type="ECO:0000256" key="1">
    <source>
        <dbReference type="SAM" id="MobiDB-lite"/>
    </source>
</evidence>
<protein>
    <submittedName>
        <fullName evidence="2">Uncharacterized protein</fullName>
    </submittedName>
</protein>
<feature type="region of interest" description="Disordered" evidence="1">
    <location>
        <begin position="1"/>
        <end position="20"/>
    </location>
</feature>
<evidence type="ECO:0000313" key="2">
    <source>
        <dbReference type="EMBL" id="SDS90639.1"/>
    </source>
</evidence>
<name>A0A1H1W350_9PSED</name>
<evidence type="ECO:0000313" key="3">
    <source>
        <dbReference type="Proteomes" id="UP000198481"/>
    </source>
</evidence>
<dbReference type="AlphaFoldDB" id="A0A1H1W350"/>
<proteinExistence type="predicted"/>
<dbReference type="STRING" id="1148509.SAMN05216222_2584"/>